<dbReference type="Pfam" id="PF01968">
    <property type="entry name" value="Hydantoinase_A"/>
    <property type="match status" value="1"/>
</dbReference>
<evidence type="ECO:0000313" key="5">
    <source>
        <dbReference type="Proteomes" id="UP000664771"/>
    </source>
</evidence>
<dbReference type="Proteomes" id="UP000664771">
    <property type="component" value="Unassembled WGS sequence"/>
</dbReference>
<evidence type="ECO:0000313" key="4">
    <source>
        <dbReference type="EMBL" id="MBO1358779.1"/>
    </source>
</evidence>
<dbReference type="RefSeq" id="WP_207879283.1">
    <property type="nucleotide sequence ID" value="NZ_JAFVMF010000003.1"/>
</dbReference>
<feature type="domain" description="Acetophenone carboxylase-like C-terminal" evidence="3">
    <location>
        <begin position="535"/>
        <end position="683"/>
    </location>
</feature>
<dbReference type="PANTHER" id="PTHR11365:SF23">
    <property type="entry name" value="HYPOTHETICAL 5-OXOPROLINASE (EUROFUNG)-RELATED"/>
    <property type="match status" value="1"/>
</dbReference>
<name>A0ABS3LS95_9PROT</name>
<dbReference type="PANTHER" id="PTHR11365">
    <property type="entry name" value="5-OXOPROLINASE RELATED"/>
    <property type="match status" value="1"/>
</dbReference>
<dbReference type="InterPro" id="IPR002821">
    <property type="entry name" value="Hydantoinase_A"/>
</dbReference>
<dbReference type="InterPro" id="IPR008040">
    <property type="entry name" value="Hydant_A_N"/>
</dbReference>
<feature type="domain" description="Hydantoinase A/oxoprolinase" evidence="1">
    <location>
        <begin position="205"/>
        <end position="500"/>
    </location>
</feature>
<dbReference type="EMBL" id="JAFVMF010000003">
    <property type="protein sequence ID" value="MBO1358779.1"/>
    <property type="molecule type" value="Genomic_DNA"/>
</dbReference>
<dbReference type="SUPFAM" id="SSF53067">
    <property type="entry name" value="Actin-like ATPase domain"/>
    <property type="match status" value="1"/>
</dbReference>
<sequence>MTDRTAIRLAVDIGGTFTDVVLDTPDGRYTRKVLTTPSAPEEGVMNGAALALQDARTNLSDVDEFVHGTTLATNAIIERRGAKTALIGTEGFRDVIEIGTESRFNQYDLMLRKPAPLVPRALRFTAPERMDARGQIRKPLDERELLKIADELRKIGIESIAIAFLHSYANHSHETRARDILSAALPHATISISSEVCPEVREYERTSTTVANAYVQPLMAGYLGRLRNGLSRDGFKGALYLVTSSGALTSLETASQFPVRLVESGPAGGAIFAAQCAQKMNDSHVLSFDMGGTTAKVCLVEHFRPTSSRTFEVDRTTRFMKGSGLPLRIPVIEMVEIGAGGGSIAHLDAMKRVTVGPESASSVPGPACYGLGGARPAVTDADIALGLLRPEGFAGGSMTLRPELAKQALLSDIGEPLGLTAEMAAHAVYEMVCENMASAARVHAVERGVAIAEHTMIAFGGAAPLHAARVAEKLGVRRLVIPSNAGVGSAVGFLAAPLAFEIVRSYPMRIDDSFDVAAISALLGDMADSIMAVLAQDSRRDALRVERNAFMRYVGQGHEITVRLPDGDDEFSDVAALRAAFEQDYARQFSRAIPGAAVEVMNWSVTISAPVETPEPYAPTPPLQQTQPDERCDFFSGDIGTVVDLPVHYRKTMHPGDALSGPALIREDETTTYVSARYDAHIDGSGNIVLTMKESAA</sequence>
<organism evidence="4 5">
    <name type="scientific">Acetobacter sacchari</name>
    <dbReference type="NCBI Taxonomy" id="2661687"/>
    <lineage>
        <taxon>Bacteria</taxon>
        <taxon>Pseudomonadati</taxon>
        <taxon>Pseudomonadota</taxon>
        <taxon>Alphaproteobacteria</taxon>
        <taxon>Acetobacterales</taxon>
        <taxon>Acetobacteraceae</taxon>
        <taxon>Acetobacter</taxon>
    </lineage>
</organism>
<evidence type="ECO:0000259" key="3">
    <source>
        <dbReference type="Pfam" id="PF19278"/>
    </source>
</evidence>
<accession>A0ABS3LS95</accession>
<evidence type="ECO:0000259" key="2">
    <source>
        <dbReference type="Pfam" id="PF05378"/>
    </source>
</evidence>
<dbReference type="Pfam" id="PF05378">
    <property type="entry name" value="Hydant_A_N"/>
    <property type="match status" value="1"/>
</dbReference>
<dbReference type="InterPro" id="IPR043129">
    <property type="entry name" value="ATPase_NBD"/>
</dbReference>
<feature type="domain" description="Hydantoinase/oxoprolinase N-terminal" evidence="2">
    <location>
        <begin position="8"/>
        <end position="183"/>
    </location>
</feature>
<comment type="caution">
    <text evidence="4">The sequence shown here is derived from an EMBL/GenBank/DDBJ whole genome shotgun (WGS) entry which is preliminary data.</text>
</comment>
<keyword evidence="5" id="KW-1185">Reference proteome</keyword>
<proteinExistence type="predicted"/>
<reference evidence="4 5" key="1">
    <citation type="submission" date="2021-03" db="EMBL/GenBank/DDBJ databases">
        <title>The complete genome sequence of Acetobacter sacchari TBRC 11175.</title>
        <authorList>
            <person name="Charoenyingcharoen P."/>
            <person name="Yukphan P."/>
        </authorList>
    </citation>
    <scope>NUCLEOTIDE SEQUENCE [LARGE SCALE GENOMIC DNA]</scope>
    <source>
        <strain evidence="4 5">TBRC 11175</strain>
    </source>
</reference>
<protein>
    <submittedName>
        <fullName evidence="4">Hydantoinase/oxoprolinase family protein</fullName>
    </submittedName>
</protein>
<dbReference type="InterPro" id="IPR045079">
    <property type="entry name" value="Oxoprolinase-like"/>
</dbReference>
<dbReference type="Pfam" id="PF19278">
    <property type="entry name" value="Hydant_A_C"/>
    <property type="match status" value="1"/>
</dbReference>
<dbReference type="InterPro" id="IPR049517">
    <property type="entry name" value="ACX-like_C"/>
</dbReference>
<evidence type="ECO:0000259" key="1">
    <source>
        <dbReference type="Pfam" id="PF01968"/>
    </source>
</evidence>
<gene>
    <name evidence="4" type="ORF">J2D73_03065</name>
</gene>